<dbReference type="InterPro" id="IPR036396">
    <property type="entry name" value="Cyt_P450_sf"/>
</dbReference>
<dbReference type="PRINTS" id="PR00385">
    <property type="entry name" value="P450"/>
</dbReference>
<keyword evidence="4 8" id="KW-0560">Oxidoreductase</keyword>
<dbReference type="GO" id="GO:0016705">
    <property type="term" value="F:oxidoreductase activity, acting on paired donors, with incorporation or reduction of molecular oxygen"/>
    <property type="evidence" value="ECO:0007669"/>
    <property type="project" value="InterPro"/>
</dbReference>
<dbReference type="InterPro" id="IPR050651">
    <property type="entry name" value="Plant_Cytochrome_P450_Monoox"/>
</dbReference>
<dbReference type="RefSeq" id="XP_015892551.3">
    <property type="nucleotide sequence ID" value="XM_016037065.3"/>
</dbReference>
<dbReference type="FunCoup" id="A0A6P4ATP1">
    <property type="interactions" value="133"/>
</dbReference>
<evidence type="ECO:0000256" key="9">
    <source>
        <dbReference type="SAM" id="Phobius"/>
    </source>
</evidence>
<keyword evidence="3 7" id="KW-0479">Metal-binding</keyword>
<dbReference type="KEGG" id="zju:107426783"/>
<sequence length="553" mass="62548">MPMRVTYYIHQHINTISNNKAMDFSSAFQPIIAFVALLLLRALYKIAGHPKQSKKKTKFPFPEPSGALPFIGHLHLLGAKKPVARILGAMADKYGPIFSLRLGQQRTLIVSNWEMVKECFTTNDRIFATRPGIAVGKYIGYNSASFALSPYGQYWRDIRKMATLELFSAHRLEHLKRVRVLEVDSFIKELFPLCTTSTKSEAVVVPLSEMLEHLTFNLNLRLIVGKRFSQHMFEEKDSEVSRFKNAIKQALYLSGVFVWSDAIPWLEWLDIHGHVRSMKKTSKEIDAVLSKWLEEHKERKRACCGSIDVGVERDLMDVMLSTLSDEDLKSAGFSLDTVIKATSLILLLTGTESTAVTLTWTLSLLLNNPKALKAAQEEMDTHVGRNRWVDESDIPKLHYLQAVLKESLRVNPTGPVTGPREAMEDCYIANQFVPKGTRLTVNIWKLHRDPRIWSDPCEFRPERFLTTHADVGFKGQNFEYMPFSLGRRSCPATTLGLTVVQSVLARLIQGFDMRTKDGEPVDMSEGLGIALPKATPLEAVLSPRLPLELYESL</sequence>
<keyword evidence="9" id="KW-1133">Transmembrane helix</keyword>
<protein>
    <submittedName>
        <fullName evidence="11">Dimethylnonatriene synthase</fullName>
    </submittedName>
</protein>
<organism evidence="10 11">
    <name type="scientific">Ziziphus jujuba</name>
    <name type="common">Chinese jujube</name>
    <name type="synonym">Ziziphus sativa</name>
    <dbReference type="NCBI Taxonomy" id="326968"/>
    <lineage>
        <taxon>Eukaryota</taxon>
        <taxon>Viridiplantae</taxon>
        <taxon>Streptophyta</taxon>
        <taxon>Embryophyta</taxon>
        <taxon>Tracheophyta</taxon>
        <taxon>Spermatophyta</taxon>
        <taxon>Magnoliopsida</taxon>
        <taxon>eudicotyledons</taxon>
        <taxon>Gunneridae</taxon>
        <taxon>Pentapetalae</taxon>
        <taxon>rosids</taxon>
        <taxon>fabids</taxon>
        <taxon>Rosales</taxon>
        <taxon>Rhamnaceae</taxon>
        <taxon>Paliureae</taxon>
        <taxon>Ziziphus</taxon>
    </lineage>
</organism>
<dbReference type="PROSITE" id="PS00086">
    <property type="entry name" value="CYTOCHROME_P450"/>
    <property type="match status" value="1"/>
</dbReference>
<evidence type="ECO:0000256" key="6">
    <source>
        <dbReference type="ARBA" id="ARBA00023033"/>
    </source>
</evidence>
<proteinExistence type="inferred from homology"/>
<evidence type="ECO:0000313" key="10">
    <source>
        <dbReference type="Proteomes" id="UP001652623"/>
    </source>
</evidence>
<dbReference type="InterPro" id="IPR001128">
    <property type="entry name" value="Cyt_P450"/>
</dbReference>
<dbReference type="PRINTS" id="PR00463">
    <property type="entry name" value="EP450I"/>
</dbReference>
<evidence type="ECO:0000256" key="5">
    <source>
        <dbReference type="ARBA" id="ARBA00023004"/>
    </source>
</evidence>
<dbReference type="GO" id="GO:0046246">
    <property type="term" value="P:terpene biosynthetic process"/>
    <property type="evidence" value="ECO:0007669"/>
    <property type="project" value="TreeGrafter"/>
</dbReference>
<dbReference type="InParanoid" id="A0A6P4ATP1"/>
<dbReference type="GO" id="GO:0020037">
    <property type="term" value="F:heme binding"/>
    <property type="evidence" value="ECO:0007669"/>
    <property type="project" value="InterPro"/>
</dbReference>
<keyword evidence="6 8" id="KW-0503">Monooxygenase</keyword>
<dbReference type="InterPro" id="IPR002401">
    <property type="entry name" value="Cyt_P450_E_grp-I"/>
</dbReference>
<evidence type="ECO:0000313" key="11">
    <source>
        <dbReference type="RefSeq" id="XP_015892551.3"/>
    </source>
</evidence>
<evidence type="ECO:0000256" key="7">
    <source>
        <dbReference type="PIRSR" id="PIRSR602401-1"/>
    </source>
</evidence>
<evidence type="ECO:0000256" key="3">
    <source>
        <dbReference type="ARBA" id="ARBA00022723"/>
    </source>
</evidence>
<accession>A0A6P4ATP1</accession>
<dbReference type="Proteomes" id="UP001652623">
    <property type="component" value="Chromosome 9"/>
</dbReference>
<dbReference type="GO" id="GO:0005506">
    <property type="term" value="F:iron ion binding"/>
    <property type="evidence" value="ECO:0007669"/>
    <property type="project" value="InterPro"/>
</dbReference>
<keyword evidence="9" id="KW-0472">Membrane</keyword>
<gene>
    <name evidence="11" type="primary">LOC107426783</name>
</gene>
<keyword evidence="9" id="KW-0812">Transmembrane</keyword>
<evidence type="ECO:0000256" key="8">
    <source>
        <dbReference type="RuleBase" id="RU000461"/>
    </source>
</evidence>
<dbReference type="InterPro" id="IPR017972">
    <property type="entry name" value="Cyt_P450_CS"/>
</dbReference>
<reference evidence="11" key="1">
    <citation type="submission" date="2025-08" db="UniProtKB">
        <authorList>
            <consortium name="RefSeq"/>
        </authorList>
    </citation>
    <scope>IDENTIFICATION</scope>
    <source>
        <tissue evidence="11">Seedling</tissue>
    </source>
</reference>
<name>A0A6P4ATP1_ZIZJJ</name>
<dbReference type="AlphaFoldDB" id="A0A6P4ATP1"/>
<evidence type="ECO:0000256" key="4">
    <source>
        <dbReference type="ARBA" id="ARBA00023002"/>
    </source>
</evidence>
<evidence type="ECO:0000256" key="1">
    <source>
        <dbReference type="ARBA" id="ARBA00010617"/>
    </source>
</evidence>
<dbReference type="PANTHER" id="PTHR47947">
    <property type="entry name" value="CYTOCHROME P450 82C3-RELATED"/>
    <property type="match status" value="1"/>
</dbReference>
<dbReference type="GeneID" id="107426783"/>
<keyword evidence="10" id="KW-1185">Reference proteome</keyword>
<keyword evidence="5 7" id="KW-0408">Iron</keyword>
<dbReference type="PANTHER" id="PTHR47947:SF25">
    <property type="entry name" value="DIMETHYLNONATRIENE SYNTHASE"/>
    <property type="match status" value="1"/>
</dbReference>
<comment type="similarity">
    <text evidence="1 8">Belongs to the cytochrome P450 family.</text>
</comment>
<dbReference type="Pfam" id="PF00067">
    <property type="entry name" value="p450"/>
    <property type="match status" value="1"/>
</dbReference>
<feature type="binding site" description="axial binding residue" evidence="7">
    <location>
        <position position="490"/>
    </location>
    <ligand>
        <name>heme</name>
        <dbReference type="ChEBI" id="CHEBI:30413"/>
    </ligand>
    <ligandPart>
        <name>Fe</name>
        <dbReference type="ChEBI" id="CHEBI:18248"/>
    </ligandPart>
</feature>
<comment type="cofactor">
    <cofactor evidence="7">
        <name>heme</name>
        <dbReference type="ChEBI" id="CHEBI:30413"/>
    </cofactor>
</comment>
<feature type="transmembrane region" description="Helical" evidence="9">
    <location>
        <begin position="27"/>
        <end position="44"/>
    </location>
</feature>
<dbReference type="SUPFAM" id="SSF48264">
    <property type="entry name" value="Cytochrome P450"/>
    <property type="match status" value="1"/>
</dbReference>
<dbReference type="GO" id="GO:0004497">
    <property type="term" value="F:monooxygenase activity"/>
    <property type="evidence" value="ECO:0007669"/>
    <property type="project" value="UniProtKB-KW"/>
</dbReference>
<dbReference type="FunFam" id="1.10.630.10:FF:000026">
    <property type="entry name" value="Cytochrome P450 82C4"/>
    <property type="match status" value="1"/>
</dbReference>
<keyword evidence="2 7" id="KW-0349">Heme</keyword>
<evidence type="ECO:0000256" key="2">
    <source>
        <dbReference type="ARBA" id="ARBA00022617"/>
    </source>
</evidence>
<dbReference type="Gene3D" id="1.10.630.10">
    <property type="entry name" value="Cytochrome P450"/>
    <property type="match status" value="1"/>
</dbReference>